<feature type="compositionally biased region" description="Polar residues" evidence="1">
    <location>
        <begin position="299"/>
        <end position="315"/>
    </location>
</feature>
<dbReference type="AlphaFoldDB" id="A0AAN6IW39"/>
<evidence type="ECO:0000256" key="1">
    <source>
        <dbReference type="SAM" id="MobiDB-lite"/>
    </source>
</evidence>
<proteinExistence type="predicted"/>
<dbReference type="EMBL" id="JAJGCB010000003">
    <property type="protein sequence ID" value="KAJ8993554.1"/>
    <property type="molecule type" value="Genomic_DNA"/>
</dbReference>
<dbReference type="Proteomes" id="UP001161757">
    <property type="component" value="Unassembled WGS sequence"/>
</dbReference>
<organism evidence="2 3">
    <name type="scientific">Exophiala dermatitidis</name>
    <name type="common">Black yeast-like fungus</name>
    <name type="synonym">Wangiella dermatitidis</name>
    <dbReference type="NCBI Taxonomy" id="5970"/>
    <lineage>
        <taxon>Eukaryota</taxon>
        <taxon>Fungi</taxon>
        <taxon>Dikarya</taxon>
        <taxon>Ascomycota</taxon>
        <taxon>Pezizomycotina</taxon>
        <taxon>Eurotiomycetes</taxon>
        <taxon>Chaetothyriomycetidae</taxon>
        <taxon>Chaetothyriales</taxon>
        <taxon>Herpotrichiellaceae</taxon>
        <taxon>Exophiala</taxon>
    </lineage>
</organism>
<accession>A0AAN6IW39</accession>
<feature type="compositionally biased region" description="Basic residues" evidence="1">
    <location>
        <begin position="381"/>
        <end position="391"/>
    </location>
</feature>
<evidence type="ECO:0000313" key="3">
    <source>
        <dbReference type="Proteomes" id="UP001161757"/>
    </source>
</evidence>
<protein>
    <recommendedName>
        <fullName evidence="4">Developmental regulator</fullName>
    </recommendedName>
</protein>
<name>A0AAN6IW39_EXODE</name>
<feature type="region of interest" description="Disordered" evidence="1">
    <location>
        <begin position="111"/>
        <end position="160"/>
    </location>
</feature>
<gene>
    <name evidence="2" type="ORF">HRR80_002062</name>
</gene>
<feature type="compositionally biased region" description="Acidic residues" evidence="1">
    <location>
        <begin position="228"/>
        <end position="254"/>
    </location>
</feature>
<feature type="compositionally biased region" description="Low complexity" evidence="1">
    <location>
        <begin position="325"/>
        <end position="336"/>
    </location>
</feature>
<sequence>MPVYLVHGFRWPREGFTGIRVHAVVHNLDDCSVEYIQNDHSRAELLKSFRKAWPEIMKELDGPATTGRDSRLEFIEQYEPDDLESPNAVSQPYAFVGDKVVMIAAKPGTTTTAQTTGVSTPTMPSTPKTPGSGSQQQQQSRRQPVTSPKSTTTPSGSVGKKSGAAAAAAVAAAFDPTALSINIDEVIAQGPGTSAKAWEAFADLRDKLAEGEKIGWWVVYNGDPERSYDDDEDELEEEYEDEEVDQGEDTEEYYEDTHQKGHVPYSPQQQKQRIHRLEQELARAQTPRPRTAPQAADEANSSSTSTIRASQQPTRTGPLPHIAAQQQHQQHNNNNNLTALPVRPSPPVATALAAATRSEKGKQKESIPEPGKLKETARSQGLRKKFFGKRL</sequence>
<feature type="compositionally biased region" description="Basic and acidic residues" evidence="1">
    <location>
        <begin position="357"/>
        <end position="377"/>
    </location>
</feature>
<evidence type="ECO:0000313" key="2">
    <source>
        <dbReference type="EMBL" id="KAJ8993554.1"/>
    </source>
</evidence>
<comment type="caution">
    <text evidence="2">The sequence shown here is derived from an EMBL/GenBank/DDBJ whole genome shotgun (WGS) entry which is preliminary data.</text>
</comment>
<reference evidence="2" key="1">
    <citation type="submission" date="2023-01" db="EMBL/GenBank/DDBJ databases">
        <title>Exophiala dermititidis isolated from Cystic Fibrosis Patient.</title>
        <authorList>
            <person name="Kurbessoian T."/>
            <person name="Crocker A."/>
            <person name="Murante D."/>
            <person name="Hogan D.A."/>
            <person name="Stajich J.E."/>
        </authorList>
    </citation>
    <scope>NUCLEOTIDE SEQUENCE</scope>
    <source>
        <strain evidence="2">Ex8</strain>
    </source>
</reference>
<feature type="region of interest" description="Disordered" evidence="1">
    <location>
        <begin position="222"/>
        <end position="391"/>
    </location>
</feature>
<evidence type="ECO:0008006" key="4">
    <source>
        <dbReference type="Google" id="ProtNLM"/>
    </source>
</evidence>